<accession>A0A330M3X8</accession>
<gene>
    <name evidence="2" type="ORF">SHEWBE_3466</name>
</gene>
<proteinExistence type="predicted"/>
<sequence length="73" mass="7973">MDTPSTKDITPNEKQSIPGANMAVEDKNKPMPIVSTIAPIKVKVLLLRLNFELICTNSISKSYPKRSNTAIGC</sequence>
<reference evidence="3" key="1">
    <citation type="submission" date="2018-06" db="EMBL/GenBank/DDBJ databases">
        <authorList>
            <person name="Cea G.-C."/>
            <person name="William W."/>
        </authorList>
    </citation>
    <scope>NUCLEOTIDE SEQUENCE [LARGE SCALE GENOMIC DNA]</scope>
    <source>
        <strain evidence="3">DB21MT-2</strain>
    </source>
</reference>
<feature type="region of interest" description="Disordered" evidence="1">
    <location>
        <begin position="1"/>
        <end position="23"/>
    </location>
</feature>
<name>A0A330M3X8_9GAMM</name>
<evidence type="ECO:0000313" key="2">
    <source>
        <dbReference type="EMBL" id="SQH77429.1"/>
    </source>
</evidence>
<organism evidence="2 3">
    <name type="scientific">Shewanella benthica</name>
    <dbReference type="NCBI Taxonomy" id="43661"/>
    <lineage>
        <taxon>Bacteria</taxon>
        <taxon>Pseudomonadati</taxon>
        <taxon>Pseudomonadota</taxon>
        <taxon>Gammaproteobacteria</taxon>
        <taxon>Alteromonadales</taxon>
        <taxon>Shewanellaceae</taxon>
        <taxon>Shewanella</taxon>
    </lineage>
</organism>
<evidence type="ECO:0000256" key="1">
    <source>
        <dbReference type="SAM" id="MobiDB-lite"/>
    </source>
</evidence>
<dbReference type="AlphaFoldDB" id="A0A330M3X8"/>
<evidence type="ECO:0000313" key="3">
    <source>
        <dbReference type="Proteomes" id="UP000250123"/>
    </source>
</evidence>
<dbReference type="KEGG" id="sbk:SHEWBE_3466"/>
<protein>
    <submittedName>
        <fullName evidence="2">Uncharacterized protein</fullName>
    </submittedName>
</protein>
<feature type="compositionally biased region" description="Polar residues" evidence="1">
    <location>
        <begin position="1"/>
        <end position="15"/>
    </location>
</feature>
<dbReference type="Proteomes" id="UP000250123">
    <property type="component" value="Chromosome SHEWBE"/>
</dbReference>
<dbReference type="EMBL" id="LS483452">
    <property type="protein sequence ID" value="SQH77429.1"/>
    <property type="molecule type" value="Genomic_DNA"/>
</dbReference>